<proteinExistence type="predicted"/>
<sequence>MKSSILGRGVEGRILVNNALELEGPAPDLEVQNSTFGCRKCRLEWLGPSEYFATGRYPSRRAEAEAKAARGAESECTEAWSNVNVKAVVESEDMRKDTSATSTTKRVEGGRVRKPAATSSDGPQMGDECHEREGVWREMARTIIRVCQAPVVGPPLHLRGVGRHPLCC</sequence>
<protein>
    <submittedName>
        <fullName evidence="2">Uncharacterized protein</fullName>
    </submittedName>
</protein>
<gene>
    <name evidence="2" type="ORF">PCOR1329_LOCUS9089</name>
</gene>
<reference evidence="2" key="1">
    <citation type="submission" date="2023-10" db="EMBL/GenBank/DDBJ databases">
        <authorList>
            <person name="Chen Y."/>
            <person name="Shah S."/>
            <person name="Dougan E. K."/>
            <person name="Thang M."/>
            <person name="Chan C."/>
        </authorList>
    </citation>
    <scope>NUCLEOTIDE SEQUENCE [LARGE SCALE GENOMIC DNA]</scope>
</reference>
<dbReference type="EMBL" id="CAUYUJ010002514">
    <property type="protein sequence ID" value="CAK0801129.1"/>
    <property type="molecule type" value="Genomic_DNA"/>
</dbReference>
<evidence type="ECO:0000256" key="1">
    <source>
        <dbReference type="SAM" id="MobiDB-lite"/>
    </source>
</evidence>
<comment type="caution">
    <text evidence="2">The sequence shown here is derived from an EMBL/GenBank/DDBJ whole genome shotgun (WGS) entry which is preliminary data.</text>
</comment>
<organism evidence="2 3">
    <name type="scientific">Prorocentrum cordatum</name>
    <dbReference type="NCBI Taxonomy" id="2364126"/>
    <lineage>
        <taxon>Eukaryota</taxon>
        <taxon>Sar</taxon>
        <taxon>Alveolata</taxon>
        <taxon>Dinophyceae</taxon>
        <taxon>Prorocentrales</taxon>
        <taxon>Prorocentraceae</taxon>
        <taxon>Prorocentrum</taxon>
    </lineage>
</organism>
<evidence type="ECO:0000313" key="3">
    <source>
        <dbReference type="Proteomes" id="UP001189429"/>
    </source>
</evidence>
<accession>A0ABN9Q9C3</accession>
<keyword evidence="3" id="KW-1185">Reference proteome</keyword>
<evidence type="ECO:0000313" key="2">
    <source>
        <dbReference type="EMBL" id="CAK0801129.1"/>
    </source>
</evidence>
<dbReference type="Proteomes" id="UP001189429">
    <property type="component" value="Unassembled WGS sequence"/>
</dbReference>
<name>A0ABN9Q9C3_9DINO</name>
<feature type="region of interest" description="Disordered" evidence="1">
    <location>
        <begin position="91"/>
        <end position="131"/>
    </location>
</feature>